<evidence type="ECO:0008006" key="2">
    <source>
        <dbReference type="Google" id="ProtNLM"/>
    </source>
</evidence>
<evidence type="ECO:0000313" key="1">
    <source>
        <dbReference type="EMBL" id="GAH30553.1"/>
    </source>
</evidence>
<protein>
    <recommendedName>
        <fullName evidence="2">Glycosyltransferase subfamily 4-like N-terminal domain-containing protein</fullName>
    </recommendedName>
</protein>
<sequence>MEKKFNILVIAPTPFFADRGCHIRILEEIRALQKLGNKVTLYTYGLGRDMLFQLLKTFPRGLFYLQHILMWGKVAYLHQ</sequence>
<dbReference type="AlphaFoldDB" id="X1GC07"/>
<accession>X1GC07</accession>
<dbReference type="EMBL" id="BARU01002705">
    <property type="protein sequence ID" value="GAH30553.1"/>
    <property type="molecule type" value="Genomic_DNA"/>
</dbReference>
<comment type="caution">
    <text evidence="1">The sequence shown here is derived from an EMBL/GenBank/DDBJ whole genome shotgun (WGS) entry which is preliminary data.</text>
</comment>
<reference evidence="1" key="1">
    <citation type="journal article" date="2014" name="Front. Microbiol.">
        <title>High frequency of phylogenetically diverse reductive dehalogenase-homologous genes in deep subseafloor sedimentary metagenomes.</title>
        <authorList>
            <person name="Kawai M."/>
            <person name="Futagami T."/>
            <person name="Toyoda A."/>
            <person name="Takaki Y."/>
            <person name="Nishi S."/>
            <person name="Hori S."/>
            <person name="Arai W."/>
            <person name="Tsubouchi T."/>
            <person name="Morono Y."/>
            <person name="Uchiyama I."/>
            <person name="Ito T."/>
            <person name="Fujiyama A."/>
            <person name="Inagaki F."/>
            <person name="Takami H."/>
        </authorList>
    </citation>
    <scope>NUCLEOTIDE SEQUENCE</scope>
    <source>
        <strain evidence="1">Expedition CK06-06</strain>
    </source>
</reference>
<gene>
    <name evidence="1" type="ORF">S03H2_06252</name>
</gene>
<organism evidence="1">
    <name type="scientific">marine sediment metagenome</name>
    <dbReference type="NCBI Taxonomy" id="412755"/>
    <lineage>
        <taxon>unclassified sequences</taxon>
        <taxon>metagenomes</taxon>
        <taxon>ecological metagenomes</taxon>
    </lineage>
</organism>
<proteinExistence type="predicted"/>
<name>X1GC07_9ZZZZ</name>